<evidence type="ECO:0000259" key="17">
    <source>
        <dbReference type="SMART" id="SM00458"/>
    </source>
</evidence>
<evidence type="ECO:0000313" key="18">
    <source>
        <dbReference type="EMBL" id="KAK7111005.1"/>
    </source>
</evidence>
<dbReference type="GO" id="GO:0004653">
    <property type="term" value="F:polypeptide N-acetylgalactosaminyltransferase activity"/>
    <property type="evidence" value="ECO:0007669"/>
    <property type="project" value="TreeGrafter"/>
</dbReference>
<dbReference type="CDD" id="cd02510">
    <property type="entry name" value="pp-GalNAc-T"/>
    <property type="match status" value="1"/>
</dbReference>
<keyword evidence="10" id="KW-0735">Signal-anchor</keyword>
<dbReference type="InterPro" id="IPR035992">
    <property type="entry name" value="Ricin_B-like_lectins"/>
</dbReference>
<dbReference type="GO" id="GO:0006493">
    <property type="term" value="P:protein O-linked glycosylation"/>
    <property type="evidence" value="ECO:0007669"/>
    <property type="project" value="TreeGrafter"/>
</dbReference>
<dbReference type="Pfam" id="PF00535">
    <property type="entry name" value="Glycos_transf_2"/>
    <property type="match status" value="1"/>
</dbReference>
<evidence type="ECO:0000313" key="19">
    <source>
        <dbReference type="Proteomes" id="UP001374579"/>
    </source>
</evidence>
<evidence type="ECO:0000256" key="6">
    <source>
        <dbReference type="ARBA" id="ARBA00022679"/>
    </source>
</evidence>
<protein>
    <recommendedName>
        <fullName evidence="16">Polypeptide N-acetylgalactosaminyltransferase</fullName>
        <ecNumber evidence="16">2.4.1.-</ecNumber>
    </recommendedName>
    <alternativeName>
        <fullName evidence="16">Protein-UDP acetylgalactosaminyltransferase</fullName>
    </alternativeName>
</protein>
<dbReference type="PANTHER" id="PTHR11675">
    <property type="entry name" value="N-ACETYLGALACTOSAMINYLTRANSFERASE"/>
    <property type="match status" value="1"/>
</dbReference>
<dbReference type="Pfam" id="PF00652">
    <property type="entry name" value="Ricin_B_lectin"/>
    <property type="match status" value="1"/>
</dbReference>
<dbReference type="EMBL" id="JBAMIC010000003">
    <property type="protein sequence ID" value="KAK7111005.1"/>
    <property type="molecule type" value="Genomic_DNA"/>
</dbReference>
<reference evidence="18 19" key="1">
    <citation type="submission" date="2024-02" db="EMBL/GenBank/DDBJ databases">
        <title>Chromosome-scale genome assembly of the rough periwinkle Littorina saxatilis.</title>
        <authorList>
            <person name="De Jode A."/>
            <person name="Faria R."/>
            <person name="Formenti G."/>
            <person name="Sims Y."/>
            <person name="Smith T.P."/>
            <person name="Tracey A."/>
            <person name="Wood J.M.D."/>
            <person name="Zagrodzka Z.B."/>
            <person name="Johannesson K."/>
            <person name="Butlin R.K."/>
            <person name="Leder E.H."/>
        </authorList>
    </citation>
    <scope>NUCLEOTIDE SEQUENCE [LARGE SCALE GENOMIC DNA]</scope>
    <source>
        <strain evidence="18">Snail1</strain>
        <tissue evidence="18">Muscle</tissue>
    </source>
</reference>
<dbReference type="InterPro" id="IPR001173">
    <property type="entry name" value="Glyco_trans_2-like"/>
</dbReference>
<evidence type="ECO:0000256" key="15">
    <source>
        <dbReference type="ARBA" id="ARBA00023211"/>
    </source>
</evidence>
<comment type="similarity">
    <text evidence="4 16">Belongs to the glycosyltransferase 2 family. GalNAc-T subfamily.</text>
</comment>
<proteinExistence type="inferred from homology"/>
<keyword evidence="13 16" id="KW-0472">Membrane</keyword>
<keyword evidence="12 16" id="KW-0333">Golgi apparatus</keyword>
<evidence type="ECO:0000256" key="5">
    <source>
        <dbReference type="ARBA" id="ARBA00022676"/>
    </source>
</evidence>
<dbReference type="Gene3D" id="3.90.550.10">
    <property type="entry name" value="Spore Coat Polysaccharide Biosynthesis Protein SpsA, Chain A"/>
    <property type="match status" value="1"/>
</dbReference>
<evidence type="ECO:0000256" key="4">
    <source>
        <dbReference type="ARBA" id="ARBA00005680"/>
    </source>
</evidence>
<sequence>MSKTWLQTTIRRFNLKHVLLFGAIFYMLGLFLFLLPHAERRGNDLDLDPNLQGQELKDRLERVARALAKNLTVLRRLETSLLNSEIAEARRGEVVDMVINSFGKKDNQTKFVHPWENPESPGYGGRGHIVDKAKLTPPERQRYDQGYKRFHANEYVSNLIPIHRKIQHVLEPECTAKQYDVEKLPTAGVVVVFHNEAWSVLLRTVHSVLGASPKNILTEVILVDDASDMEHLGQQLADYVTQVPKVKLIRLTERSGLMQARMAGFRHVTGHVAAFLDSHCEVPKGWLEPLLSRIQEDDKVIAVPATDRINSDTFQYQPSNAADQNRGGFDLDLYFMWIPQSAQDNERRGSEFEPMRSPTHLGCCFAVAKTTFLRLGMYDPGLKIWGCENMELSFKAWMCGGSVEIIPCSHVGHMFRYTAPYSWGPDKDVLTKNCLRVASVWMDEYQLFYHDRLFYKHEEMDFGDVSDRVQLRKELGCKSFKWYMDTVYPEIYLPLGCKATGQIQNYAVPGRCVQTAIHWPNYNKHVFAEACNTRVLIQHFTLTKEHQIRRDEGCLNPGGDDRLIVRTCADIDDERGWQYTQKGELLHMESNKCLHLATDDRTLVVIHCDGDDRQKWQWTRRSLSLQT</sequence>
<keyword evidence="19" id="KW-1185">Reference proteome</keyword>
<name>A0AAN9GLE5_9CAEN</name>
<evidence type="ECO:0000256" key="10">
    <source>
        <dbReference type="ARBA" id="ARBA00022968"/>
    </source>
</evidence>
<gene>
    <name evidence="18" type="ORF">V1264_014791</name>
</gene>
<dbReference type="SUPFAM" id="SSF53448">
    <property type="entry name" value="Nucleotide-diphospho-sugar transferases"/>
    <property type="match status" value="1"/>
</dbReference>
<dbReference type="SMART" id="SM00458">
    <property type="entry name" value="RICIN"/>
    <property type="match status" value="1"/>
</dbReference>
<dbReference type="Gene3D" id="2.80.10.50">
    <property type="match status" value="1"/>
</dbReference>
<dbReference type="EC" id="2.4.1.-" evidence="16"/>
<keyword evidence="11 16" id="KW-1133">Transmembrane helix</keyword>
<evidence type="ECO:0000256" key="1">
    <source>
        <dbReference type="ARBA" id="ARBA00001936"/>
    </source>
</evidence>
<evidence type="ECO:0000256" key="11">
    <source>
        <dbReference type="ARBA" id="ARBA00022989"/>
    </source>
</evidence>
<evidence type="ECO:0000256" key="14">
    <source>
        <dbReference type="ARBA" id="ARBA00023157"/>
    </source>
</evidence>
<keyword evidence="6 16" id="KW-0808">Transferase</keyword>
<comment type="cofactor">
    <cofactor evidence="1 16">
        <name>Mn(2+)</name>
        <dbReference type="ChEBI" id="CHEBI:29035"/>
    </cofactor>
</comment>
<comment type="pathway">
    <text evidence="3 16">Protein modification; protein glycosylation.</text>
</comment>
<keyword evidence="15 16" id="KW-0464">Manganese</keyword>
<keyword evidence="8" id="KW-0479">Metal-binding</keyword>
<evidence type="ECO:0000256" key="13">
    <source>
        <dbReference type="ARBA" id="ARBA00023136"/>
    </source>
</evidence>
<feature type="domain" description="Ricin B lectin" evidence="17">
    <location>
        <begin position="500"/>
        <end position="619"/>
    </location>
</feature>
<dbReference type="InterPro" id="IPR000772">
    <property type="entry name" value="Ricin_B_lectin"/>
</dbReference>
<evidence type="ECO:0000256" key="8">
    <source>
        <dbReference type="ARBA" id="ARBA00022723"/>
    </source>
</evidence>
<evidence type="ECO:0000256" key="2">
    <source>
        <dbReference type="ARBA" id="ARBA00004323"/>
    </source>
</evidence>
<evidence type="ECO:0000256" key="12">
    <source>
        <dbReference type="ARBA" id="ARBA00023034"/>
    </source>
</evidence>
<dbReference type="AlphaFoldDB" id="A0AAN9GLE5"/>
<keyword evidence="7 16" id="KW-0812">Transmembrane</keyword>
<dbReference type="InterPro" id="IPR045885">
    <property type="entry name" value="GalNAc-T"/>
</dbReference>
<keyword evidence="14 16" id="KW-1015">Disulfide bond</keyword>
<dbReference type="PANTHER" id="PTHR11675:SF131">
    <property type="entry name" value="POLYPEPTIDE N-ACETYLGALACTOSAMINYLTRANSFERASE 9-RELATED"/>
    <property type="match status" value="1"/>
</dbReference>
<dbReference type="Proteomes" id="UP001374579">
    <property type="component" value="Unassembled WGS sequence"/>
</dbReference>
<keyword evidence="5 16" id="KW-0328">Glycosyltransferase</keyword>
<evidence type="ECO:0000256" key="3">
    <source>
        <dbReference type="ARBA" id="ARBA00004922"/>
    </source>
</evidence>
<dbReference type="GO" id="GO:0046872">
    <property type="term" value="F:metal ion binding"/>
    <property type="evidence" value="ECO:0007669"/>
    <property type="project" value="UniProtKB-KW"/>
</dbReference>
<dbReference type="FunFam" id="3.90.550.10:FF:000021">
    <property type="entry name" value="Polypeptide N-acetylgalactosaminyltransferase"/>
    <property type="match status" value="1"/>
</dbReference>
<dbReference type="GO" id="GO:0000139">
    <property type="term" value="C:Golgi membrane"/>
    <property type="evidence" value="ECO:0007669"/>
    <property type="project" value="UniProtKB-SubCell"/>
</dbReference>
<evidence type="ECO:0000256" key="7">
    <source>
        <dbReference type="ARBA" id="ARBA00022692"/>
    </source>
</evidence>
<comment type="caution">
    <text evidence="18">The sequence shown here is derived from an EMBL/GenBank/DDBJ whole genome shotgun (WGS) entry which is preliminary data.</text>
</comment>
<dbReference type="PROSITE" id="PS50231">
    <property type="entry name" value="RICIN_B_LECTIN"/>
    <property type="match status" value="1"/>
</dbReference>
<keyword evidence="9 16" id="KW-0430">Lectin</keyword>
<dbReference type="SUPFAM" id="SSF50370">
    <property type="entry name" value="Ricin B-like lectins"/>
    <property type="match status" value="1"/>
</dbReference>
<dbReference type="GO" id="GO:0030246">
    <property type="term" value="F:carbohydrate binding"/>
    <property type="evidence" value="ECO:0007669"/>
    <property type="project" value="UniProtKB-KW"/>
</dbReference>
<feature type="transmembrane region" description="Helical" evidence="16">
    <location>
        <begin position="18"/>
        <end position="35"/>
    </location>
</feature>
<comment type="subcellular location">
    <subcellularLocation>
        <location evidence="2 16">Golgi apparatus membrane</location>
        <topology evidence="2 16">Single-pass type II membrane protein</topology>
    </subcellularLocation>
</comment>
<evidence type="ECO:0000256" key="16">
    <source>
        <dbReference type="RuleBase" id="RU361242"/>
    </source>
</evidence>
<organism evidence="18 19">
    <name type="scientific">Littorina saxatilis</name>
    <dbReference type="NCBI Taxonomy" id="31220"/>
    <lineage>
        <taxon>Eukaryota</taxon>
        <taxon>Metazoa</taxon>
        <taxon>Spiralia</taxon>
        <taxon>Lophotrochozoa</taxon>
        <taxon>Mollusca</taxon>
        <taxon>Gastropoda</taxon>
        <taxon>Caenogastropoda</taxon>
        <taxon>Littorinimorpha</taxon>
        <taxon>Littorinoidea</taxon>
        <taxon>Littorinidae</taxon>
        <taxon>Littorina</taxon>
    </lineage>
</organism>
<accession>A0AAN9GLE5</accession>
<dbReference type="InterPro" id="IPR029044">
    <property type="entry name" value="Nucleotide-diphossugar_trans"/>
</dbReference>
<evidence type="ECO:0000256" key="9">
    <source>
        <dbReference type="ARBA" id="ARBA00022734"/>
    </source>
</evidence>